<sequence length="827" mass="92828">MEEVEKWACVMLLGGGGTDLAACSHLYLSIVYRIERKDRASARHLLQVFIDAPYLARRNLLPDLWNQLFLPHLLHLKVWHSKEVEFIAGWDDEFREQRMKSLDRAYNDQMDVGTSQFALYYKDWIKLGAQSPAVPSVTLPSVAVSRSIYNSVVSISLEREDIVDTELVSKTEIEGKGGTFEAGPSFHTDPKLQQRQSNSIQQHPFVEPAPEPPPAPPPPSTPSARRSYSLRLLPCHSNSLRLLPCRSNSLRLLSCRSNSNKDLIHPQIPKSASFNDVPVLNLERAISLISNSDSLPECETAIRLIAKSWLDFSGESVIKTILSTSSFIEGLLEISFTSKDDDVLEIAISILAELVTRSEINRQVMLNADPQLEILLRLSERSSLFLKVAVLTYLLRPKAKQMLSSDWIPLALQVLEFGDKKETLFTLQCCPKSAAMYLLDQLITGFDVDRNLENARQIVALGGLSLLIKRLELGNEREKEICVSLLDTCIQADGSCRDYMVANIQKASLVQLFSGNQLKSDGSAISLLSELVCLNRTTRMIEFLNGLKNDGCLNTMHVLLVYLQQAPHEQRPLAAVLLLQLDLLGDSSHCSFYGEEGIDAIIVALERSLHNKKVREQCSRALLILGGHFSSVGEPLTESWLLRRAGMRDVRGDLFRSKWRTKDEFERMEEEEKSRDSWLRKLAITLLSSGYKRFVVALSNCIADGIPGLARSCLITVAWVSCSISSLHNVKSSPHALACSILRPRLLESLSYDKALEERVLASLSLHSFARHRECLQMLLPLSKETLSSLEELSSVTWTADELLFMCSLWLNPLNRTPRDLFGENTE</sequence>
<dbReference type="PANTHER" id="PTHR35549">
    <property type="entry name" value="OS04G0584500 PROTEIN"/>
    <property type="match status" value="1"/>
</dbReference>
<keyword evidence="6" id="KW-1185">Reference proteome</keyword>
<evidence type="ECO:0000259" key="2">
    <source>
        <dbReference type="Pfam" id="PF23568"/>
    </source>
</evidence>
<gene>
    <name evidence="5" type="ORF">A4U43_C06F970</name>
</gene>
<evidence type="ECO:0000256" key="1">
    <source>
        <dbReference type="SAM" id="MobiDB-lite"/>
    </source>
</evidence>
<dbReference type="OMA" id="PQEAAYY"/>
<dbReference type="Pfam" id="PF23628">
    <property type="entry name" value="ARM_LIN_C"/>
    <property type="match status" value="1"/>
</dbReference>
<dbReference type="Proteomes" id="UP000243459">
    <property type="component" value="Chromosome 6"/>
</dbReference>
<proteinExistence type="predicted"/>
<feature type="domain" description="Putative E3 ubiquitin-protein ligase LIN ARM-like" evidence="3">
    <location>
        <begin position="441"/>
        <end position="808"/>
    </location>
</feature>
<protein>
    <submittedName>
        <fullName evidence="5">Uncharacterized protein</fullName>
    </submittedName>
</protein>
<reference evidence="6" key="1">
    <citation type="journal article" date="2017" name="Nat. Commun.">
        <title>The asparagus genome sheds light on the origin and evolution of a young Y chromosome.</title>
        <authorList>
            <person name="Harkess A."/>
            <person name="Zhou J."/>
            <person name="Xu C."/>
            <person name="Bowers J.E."/>
            <person name="Van der Hulst R."/>
            <person name="Ayyampalayam S."/>
            <person name="Mercati F."/>
            <person name="Riccardi P."/>
            <person name="McKain M.R."/>
            <person name="Kakrana A."/>
            <person name="Tang H."/>
            <person name="Ray J."/>
            <person name="Groenendijk J."/>
            <person name="Arikit S."/>
            <person name="Mathioni S.M."/>
            <person name="Nakano M."/>
            <person name="Shan H."/>
            <person name="Telgmann-Rauber A."/>
            <person name="Kanno A."/>
            <person name="Yue Z."/>
            <person name="Chen H."/>
            <person name="Li W."/>
            <person name="Chen Y."/>
            <person name="Xu X."/>
            <person name="Zhang Y."/>
            <person name="Luo S."/>
            <person name="Chen H."/>
            <person name="Gao J."/>
            <person name="Mao Z."/>
            <person name="Pires J.C."/>
            <person name="Luo M."/>
            <person name="Kudrna D."/>
            <person name="Wing R.A."/>
            <person name="Meyers B.C."/>
            <person name="Yi K."/>
            <person name="Kong H."/>
            <person name="Lavrijsen P."/>
            <person name="Sunseri F."/>
            <person name="Falavigna A."/>
            <person name="Ye Y."/>
            <person name="Leebens-Mack J.H."/>
            <person name="Chen G."/>
        </authorList>
    </citation>
    <scope>NUCLEOTIDE SEQUENCE [LARGE SCALE GENOMIC DNA]</scope>
    <source>
        <strain evidence="6">cv. DH0086</strain>
    </source>
</reference>
<dbReference type="PANTHER" id="PTHR35549:SF3">
    <property type="entry name" value="E3 UBIQUITIN-PROTEIN LIGASE LIN"/>
    <property type="match status" value="1"/>
</dbReference>
<evidence type="ECO:0000259" key="3">
    <source>
        <dbReference type="Pfam" id="PF23628"/>
    </source>
</evidence>
<accession>A0A5P1EKR2</accession>
<feature type="compositionally biased region" description="Polar residues" evidence="1">
    <location>
        <begin position="191"/>
        <end position="202"/>
    </location>
</feature>
<dbReference type="Gramene" id="ONK65787">
    <property type="protein sequence ID" value="ONK65787"/>
    <property type="gene ID" value="A4U43_C06F970"/>
</dbReference>
<feature type="compositionally biased region" description="Pro residues" evidence="1">
    <location>
        <begin position="207"/>
        <end position="221"/>
    </location>
</feature>
<organism evidence="5 6">
    <name type="scientific">Asparagus officinalis</name>
    <name type="common">Garden asparagus</name>
    <dbReference type="NCBI Taxonomy" id="4686"/>
    <lineage>
        <taxon>Eukaryota</taxon>
        <taxon>Viridiplantae</taxon>
        <taxon>Streptophyta</taxon>
        <taxon>Embryophyta</taxon>
        <taxon>Tracheophyta</taxon>
        <taxon>Spermatophyta</taxon>
        <taxon>Magnoliopsida</taxon>
        <taxon>Liliopsida</taxon>
        <taxon>Asparagales</taxon>
        <taxon>Asparagaceae</taxon>
        <taxon>Asparagoideae</taxon>
        <taxon>Asparagus</taxon>
    </lineage>
</organism>
<dbReference type="InterPro" id="IPR016024">
    <property type="entry name" value="ARM-type_fold"/>
</dbReference>
<dbReference type="InterPro" id="IPR056512">
    <property type="entry name" value="LIN_N"/>
</dbReference>
<dbReference type="Pfam" id="PF23654">
    <property type="entry name" value="ARM_LIN_2nd"/>
    <property type="match status" value="1"/>
</dbReference>
<dbReference type="InterPro" id="IPR011989">
    <property type="entry name" value="ARM-like"/>
</dbReference>
<name>A0A5P1EKR2_ASPOF</name>
<dbReference type="InterPro" id="IPR055566">
    <property type="entry name" value="ARM_LIN"/>
</dbReference>
<dbReference type="Gene3D" id="1.25.10.10">
    <property type="entry name" value="Leucine-rich Repeat Variant"/>
    <property type="match status" value="1"/>
</dbReference>
<feature type="domain" description="Putative E3 ubiquitin-protein ligase LIN ARM repeats" evidence="4">
    <location>
        <begin position="280"/>
        <end position="440"/>
    </location>
</feature>
<evidence type="ECO:0000313" key="5">
    <source>
        <dbReference type="EMBL" id="ONK65787.1"/>
    </source>
</evidence>
<evidence type="ECO:0000259" key="4">
    <source>
        <dbReference type="Pfam" id="PF23654"/>
    </source>
</evidence>
<feature type="region of interest" description="Disordered" evidence="1">
    <location>
        <begin position="174"/>
        <end position="226"/>
    </location>
</feature>
<dbReference type="SUPFAM" id="SSF48371">
    <property type="entry name" value="ARM repeat"/>
    <property type="match status" value="1"/>
</dbReference>
<dbReference type="EMBL" id="CM007386">
    <property type="protein sequence ID" value="ONK65787.1"/>
    <property type="molecule type" value="Genomic_DNA"/>
</dbReference>
<dbReference type="Pfam" id="PF23568">
    <property type="entry name" value="ARM_LIN"/>
    <property type="match status" value="1"/>
</dbReference>
<feature type="domain" description="Putative E3 ubiquitin-protein ligase LIN N-terminal" evidence="2">
    <location>
        <begin position="19"/>
        <end position="141"/>
    </location>
</feature>
<evidence type="ECO:0000313" key="6">
    <source>
        <dbReference type="Proteomes" id="UP000243459"/>
    </source>
</evidence>
<dbReference type="InterPro" id="IPR056514">
    <property type="entry name" value="ARM_LIN_2nd"/>
</dbReference>
<dbReference type="AlphaFoldDB" id="A0A5P1EKR2"/>